<dbReference type="InterPro" id="IPR018614">
    <property type="entry name" value="KRTCAP2"/>
</dbReference>
<dbReference type="Proteomes" id="UP000236291">
    <property type="component" value="Unassembled WGS sequence"/>
</dbReference>
<dbReference type="EMBL" id="ASHM01002381">
    <property type="protein sequence ID" value="PNY08239.1"/>
    <property type="molecule type" value="Genomic_DNA"/>
</dbReference>
<accession>A0A2K3NYZ4</accession>
<comment type="subcellular location">
    <subcellularLocation>
        <location evidence="1">Membrane</location>
        <topology evidence="1">Multi-pass membrane protein</topology>
    </subcellularLocation>
</comment>
<keyword evidence="5" id="KW-0472">Membrane</keyword>
<keyword evidence="3" id="KW-0812">Transmembrane</keyword>
<evidence type="ECO:0000256" key="4">
    <source>
        <dbReference type="ARBA" id="ARBA00022989"/>
    </source>
</evidence>
<comment type="similarity">
    <text evidence="2">Belongs to the KRTCAP2 family.</text>
</comment>
<dbReference type="PANTHER" id="PTHR32001">
    <property type="entry name" value="KERATINOCYTE-ASSOCIATED PROTEIN 2"/>
    <property type="match status" value="1"/>
</dbReference>
<dbReference type="PANTHER" id="PTHR32001:SF1">
    <property type="entry name" value="KERATINOCYTE-ASSOCIATED PROTEIN 2"/>
    <property type="match status" value="1"/>
</dbReference>
<dbReference type="Pfam" id="PF09775">
    <property type="entry name" value="Keratin_assoc"/>
    <property type="match status" value="1"/>
</dbReference>
<evidence type="ECO:0000313" key="7">
    <source>
        <dbReference type="Proteomes" id="UP000236291"/>
    </source>
</evidence>
<evidence type="ECO:0000256" key="5">
    <source>
        <dbReference type="ARBA" id="ARBA00023136"/>
    </source>
</evidence>
<organism evidence="6 7">
    <name type="scientific">Trifolium pratense</name>
    <name type="common">Red clover</name>
    <dbReference type="NCBI Taxonomy" id="57577"/>
    <lineage>
        <taxon>Eukaryota</taxon>
        <taxon>Viridiplantae</taxon>
        <taxon>Streptophyta</taxon>
        <taxon>Embryophyta</taxon>
        <taxon>Tracheophyta</taxon>
        <taxon>Spermatophyta</taxon>
        <taxon>Magnoliopsida</taxon>
        <taxon>eudicotyledons</taxon>
        <taxon>Gunneridae</taxon>
        <taxon>Pentapetalae</taxon>
        <taxon>rosids</taxon>
        <taxon>fabids</taxon>
        <taxon>Fabales</taxon>
        <taxon>Fabaceae</taxon>
        <taxon>Papilionoideae</taxon>
        <taxon>50 kb inversion clade</taxon>
        <taxon>NPAAA clade</taxon>
        <taxon>Hologalegina</taxon>
        <taxon>IRL clade</taxon>
        <taxon>Trifolieae</taxon>
        <taxon>Trifolium</taxon>
    </lineage>
</organism>
<reference evidence="6 7" key="1">
    <citation type="journal article" date="2014" name="Am. J. Bot.">
        <title>Genome assembly and annotation for red clover (Trifolium pratense; Fabaceae).</title>
        <authorList>
            <person name="Istvanek J."/>
            <person name="Jaros M."/>
            <person name="Krenek A."/>
            <person name="Repkova J."/>
        </authorList>
    </citation>
    <scope>NUCLEOTIDE SEQUENCE [LARGE SCALE GENOMIC DNA]</scope>
    <source>
        <strain evidence="7">cv. Tatra</strain>
        <tissue evidence="6">Young leaves</tissue>
    </source>
</reference>
<protein>
    <submittedName>
        <fullName evidence="6">Protein KRTCAP2</fullName>
    </submittedName>
</protein>
<sequence>MEKTPAQPPPPLIGDCPTHLVQSSRHLLNTRPLTAVAAPPANYPTTTTPVVLHGARPKISYFKLFTFTFWLQFIGNFQETTGAKSGWGAVIIAEVVALIAASTVHRVCITTWYALCNTPLSPLIMNNRKRFNGKCSICSISF</sequence>
<evidence type="ECO:0000313" key="6">
    <source>
        <dbReference type="EMBL" id="PNY08239.1"/>
    </source>
</evidence>
<evidence type="ECO:0000256" key="3">
    <source>
        <dbReference type="ARBA" id="ARBA00022692"/>
    </source>
</evidence>
<proteinExistence type="inferred from homology"/>
<dbReference type="GO" id="GO:0016020">
    <property type="term" value="C:membrane"/>
    <property type="evidence" value="ECO:0007669"/>
    <property type="project" value="UniProtKB-SubCell"/>
</dbReference>
<comment type="caution">
    <text evidence="6">The sequence shown here is derived from an EMBL/GenBank/DDBJ whole genome shotgun (WGS) entry which is preliminary data.</text>
</comment>
<keyword evidence="4" id="KW-1133">Transmembrane helix</keyword>
<reference evidence="6 7" key="2">
    <citation type="journal article" date="2017" name="Front. Plant Sci.">
        <title>Gene Classification and Mining of Molecular Markers Useful in Red Clover (Trifolium pratense) Breeding.</title>
        <authorList>
            <person name="Istvanek J."/>
            <person name="Dluhosova J."/>
            <person name="Dluhos P."/>
            <person name="Patkova L."/>
            <person name="Nedelnik J."/>
            <person name="Repkova J."/>
        </authorList>
    </citation>
    <scope>NUCLEOTIDE SEQUENCE [LARGE SCALE GENOMIC DNA]</scope>
    <source>
        <strain evidence="7">cv. Tatra</strain>
        <tissue evidence="6">Young leaves</tissue>
    </source>
</reference>
<gene>
    <name evidence="6" type="ORF">L195_g004754</name>
</gene>
<evidence type="ECO:0000256" key="2">
    <source>
        <dbReference type="ARBA" id="ARBA00007279"/>
    </source>
</evidence>
<dbReference type="STRING" id="57577.A0A2K3NYZ4"/>
<dbReference type="AlphaFoldDB" id="A0A2K3NYZ4"/>
<name>A0A2K3NYZ4_TRIPR</name>
<evidence type="ECO:0000256" key="1">
    <source>
        <dbReference type="ARBA" id="ARBA00004141"/>
    </source>
</evidence>